<dbReference type="SMART" id="SM00855">
    <property type="entry name" value="PGAM"/>
    <property type="match status" value="1"/>
</dbReference>
<name>A0A1M5AP44_9FIRM</name>
<dbReference type="PROSITE" id="PS00175">
    <property type="entry name" value="PG_MUTASE"/>
    <property type="match status" value="1"/>
</dbReference>
<feature type="binding site" evidence="2">
    <location>
        <position position="57"/>
    </location>
    <ligand>
        <name>substrate</name>
    </ligand>
</feature>
<dbReference type="PANTHER" id="PTHR48100:SF59">
    <property type="entry name" value="ADENOSYLCOBALAMIN_ALPHA-RIBAZOLE PHOSPHATASE"/>
    <property type="match status" value="1"/>
</dbReference>
<dbReference type="PIRSF" id="PIRSF000709">
    <property type="entry name" value="6PFK_2-Ptase"/>
    <property type="match status" value="1"/>
</dbReference>
<evidence type="ECO:0000313" key="3">
    <source>
        <dbReference type="EMBL" id="SHF31945.1"/>
    </source>
</evidence>
<dbReference type="InterPro" id="IPR003094">
    <property type="entry name" value="6Pfruct_kin"/>
</dbReference>
<dbReference type="InterPro" id="IPR013078">
    <property type="entry name" value="His_Pase_superF_clade-1"/>
</dbReference>
<evidence type="ECO:0000313" key="4">
    <source>
        <dbReference type="Proteomes" id="UP000184404"/>
    </source>
</evidence>
<feature type="binding site" evidence="2">
    <location>
        <begin position="7"/>
        <end position="14"/>
    </location>
    <ligand>
        <name>substrate</name>
    </ligand>
</feature>
<dbReference type="EMBL" id="FQUG01000013">
    <property type="protein sequence ID" value="SHF31945.1"/>
    <property type="molecule type" value="Genomic_DNA"/>
</dbReference>
<dbReference type="InterPro" id="IPR001345">
    <property type="entry name" value="PG/BPGM_mutase_AS"/>
</dbReference>
<dbReference type="GO" id="GO:0005737">
    <property type="term" value="C:cytoplasm"/>
    <property type="evidence" value="ECO:0007669"/>
    <property type="project" value="TreeGrafter"/>
</dbReference>
<accession>A0A1M5AP44</accession>
<dbReference type="InterPro" id="IPR050275">
    <property type="entry name" value="PGM_Phosphatase"/>
</dbReference>
<protein>
    <submittedName>
        <fullName evidence="3">Alpha-ribazole phosphatase</fullName>
    </submittedName>
</protein>
<dbReference type="GO" id="GO:0006003">
    <property type="term" value="P:fructose 2,6-bisphosphate metabolic process"/>
    <property type="evidence" value="ECO:0007669"/>
    <property type="project" value="InterPro"/>
</dbReference>
<organism evidence="3 4">
    <name type="scientific">Schwartzia succinivorans DSM 10502</name>
    <dbReference type="NCBI Taxonomy" id="1123243"/>
    <lineage>
        <taxon>Bacteria</taxon>
        <taxon>Bacillati</taxon>
        <taxon>Bacillota</taxon>
        <taxon>Negativicutes</taxon>
        <taxon>Selenomonadales</taxon>
        <taxon>Selenomonadaceae</taxon>
        <taxon>Schwartzia</taxon>
    </lineage>
</organism>
<dbReference type="GO" id="GO:0005524">
    <property type="term" value="F:ATP binding"/>
    <property type="evidence" value="ECO:0007669"/>
    <property type="project" value="InterPro"/>
</dbReference>
<dbReference type="STRING" id="1123243.SAMN02745190_02386"/>
<feature type="active site" description="Proton donor/acceptor" evidence="1">
    <location>
        <position position="81"/>
    </location>
</feature>
<dbReference type="PANTHER" id="PTHR48100">
    <property type="entry name" value="BROAD-SPECIFICITY PHOSPHATASE YOR283W-RELATED"/>
    <property type="match status" value="1"/>
</dbReference>
<dbReference type="PRINTS" id="PR00991">
    <property type="entry name" value="6PFRUCTKNASE"/>
</dbReference>
<dbReference type="Proteomes" id="UP000184404">
    <property type="component" value="Unassembled WGS sequence"/>
</dbReference>
<keyword evidence="4" id="KW-1185">Reference proteome</keyword>
<dbReference type="CDD" id="cd07067">
    <property type="entry name" value="HP_PGM_like"/>
    <property type="match status" value="1"/>
</dbReference>
<dbReference type="AlphaFoldDB" id="A0A1M5AP44"/>
<feature type="active site" description="Tele-phosphohistidine intermediate" evidence="1">
    <location>
        <position position="8"/>
    </location>
</feature>
<evidence type="ECO:0000256" key="2">
    <source>
        <dbReference type="PIRSR" id="PIRSR613078-2"/>
    </source>
</evidence>
<dbReference type="SUPFAM" id="SSF53254">
    <property type="entry name" value="Phosphoglycerate mutase-like"/>
    <property type="match status" value="1"/>
</dbReference>
<dbReference type="Pfam" id="PF00300">
    <property type="entry name" value="His_Phos_1"/>
    <property type="match status" value="1"/>
</dbReference>
<sequence length="201" mass="22860">MKMILVRHGQTEWNLLGKYQGQSDTALSEKGRQQAELLAKNFPGDHVDAVYASDLKRAFETGEKIAGRFGCPIIPEKGLREFHFGEWEGHTYEEIVKKWPEEAANFFGAPEKLQTPGGETFSILQERAMKTINRIREINEGKIVCVAAHGAIIKTILASLMHIPLHYLWAIRQDNTAVNILRFDDDYVSIELINSTEHLRK</sequence>
<dbReference type="GO" id="GO:0016791">
    <property type="term" value="F:phosphatase activity"/>
    <property type="evidence" value="ECO:0007669"/>
    <property type="project" value="TreeGrafter"/>
</dbReference>
<dbReference type="Gene3D" id="3.40.50.1240">
    <property type="entry name" value="Phosphoglycerate mutase-like"/>
    <property type="match status" value="1"/>
</dbReference>
<proteinExistence type="predicted"/>
<evidence type="ECO:0000256" key="1">
    <source>
        <dbReference type="PIRSR" id="PIRSR613078-1"/>
    </source>
</evidence>
<reference evidence="3 4" key="1">
    <citation type="submission" date="2016-11" db="EMBL/GenBank/DDBJ databases">
        <authorList>
            <person name="Jaros S."/>
            <person name="Januszkiewicz K."/>
            <person name="Wedrychowicz H."/>
        </authorList>
    </citation>
    <scope>NUCLEOTIDE SEQUENCE [LARGE SCALE GENOMIC DNA]</scope>
    <source>
        <strain evidence="3 4">DSM 10502</strain>
    </source>
</reference>
<dbReference type="InterPro" id="IPR029033">
    <property type="entry name" value="His_PPase_superfam"/>
</dbReference>
<gene>
    <name evidence="3" type="ORF">SAMN02745190_02386</name>
</gene>